<dbReference type="Proteomes" id="UP001592531">
    <property type="component" value="Unassembled WGS sequence"/>
</dbReference>
<evidence type="ECO:0008006" key="3">
    <source>
        <dbReference type="Google" id="ProtNLM"/>
    </source>
</evidence>
<accession>A0ABV6W681</accession>
<proteinExistence type="predicted"/>
<dbReference type="EMBL" id="JBHFAB010000037">
    <property type="protein sequence ID" value="MFC1421273.1"/>
    <property type="molecule type" value="Genomic_DNA"/>
</dbReference>
<evidence type="ECO:0000313" key="2">
    <source>
        <dbReference type="Proteomes" id="UP001592531"/>
    </source>
</evidence>
<dbReference type="RefSeq" id="WP_380544172.1">
    <property type="nucleotide sequence ID" value="NZ_JBHFAB010000037.1"/>
</dbReference>
<reference evidence="1 2" key="1">
    <citation type="submission" date="2024-09" db="EMBL/GenBank/DDBJ databases">
        <authorList>
            <person name="Lee S.D."/>
        </authorList>
    </citation>
    <scope>NUCLEOTIDE SEQUENCE [LARGE SCALE GENOMIC DNA]</scope>
    <source>
        <strain evidence="1 2">N8-3</strain>
    </source>
</reference>
<keyword evidence="2" id="KW-1185">Reference proteome</keyword>
<name>A0ABV6W681_9ACTN</name>
<protein>
    <recommendedName>
        <fullName evidence="3">DUF1292 domain-containing protein</fullName>
    </recommendedName>
</protein>
<gene>
    <name evidence="1" type="ORF">ACEZDE_32220</name>
</gene>
<organism evidence="1 2">
    <name type="scientific">Streptacidiphilus cavernicola</name>
    <dbReference type="NCBI Taxonomy" id="3342716"/>
    <lineage>
        <taxon>Bacteria</taxon>
        <taxon>Bacillati</taxon>
        <taxon>Actinomycetota</taxon>
        <taxon>Actinomycetes</taxon>
        <taxon>Kitasatosporales</taxon>
        <taxon>Streptomycetaceae</taxon>
        <taxon>Streptacidiphilus</taxon>
    </lineage>
</organism>
<evidence type="ECO:0000313" key="1">
    <source>
        <dbReference type="EMBL" id="MFC1421273.1"/>
    </source>
</evidence>
<comment type="caution">
    <text evidence="1">The sequence shown here is derived from an EMBL/GenBank/DDBJ whole genome shotgun (WGS) entry which is preliminary data.</text>
</comment>
<sequence>MRYEVFRDRRIQVIDIDDTNGEHVIEFVDPAIDESGTILAVYSSGDGWSDAQVSISPKVESVSAEFVEWALSVARRKM</sequence>